<dbReference type="Gene3D" id="1.20.900.10">
    <property type="entry name" value="Dbl homology (DH) domain"/>
    <property type="match status" value="1"/>
</dbReference>
<dbReference type="PROSITE" id="PS50003">
    <property type="entry name" value="PH_DOMAIN"/>
    <property type="match status" value="1"/>
</dbReference>
<feature type="domain" description="DH" evidence="6">
    <location>
        <begin position="401"/>
        <end position="588"/>
    </location>
</feature>
<dbReference type="CDD" id="cd04371">
    <property type="entry name" value="DEP"/>
    <property type="match status" value="1"/>
</dbReference>
<dbReference type="EMBL" id="MCFE01000153">
    <property type="protein sequence ID" value="ORX96474.1"/>
    <property type="molecule type" value="Genomic_DNA"/>
</dbReference>
<evidence type="ECO:0000256" key="1">
    <source>
        <dbReference type="ARBA" id="ARBA00022553"/>
    </source>
</evidence>
<dbReference type="Gene3D" id="2.30.29.30">
    <property type="entry name" value="Pleckstrin-homology domain (PH domain)/Phosphotyrosine-binding domain (PTB)"/>
    <property type="match status" value="1"/>
</dbReference>
<dbReference type="PROSITE" id="PS50219">
    <property type="entry name" value="CNH"/>
    <property type="match status" value="1"/>
</dbReference>
<keyword evidence="2" id="KW-0344">Guanine-nucleotide releasing factor</keyword>
<organism evidence="9 10">
    <name type="scientific">Basidiobolus meristosporus CBS 931.73</name>
    <dbReference type="NCBI Taxonomy" id="1314790"/>
    <lineage>
        <taxon>Eukaryota</taxon>
        <taxon>Fungi</taxon>
        <taxon>Fungi incertae sedis</taxon>
        <taxon>Zoopagomycota</taxon>
        <taxon>Entomophthoromycotina</taxon>
        <taxon>Basidiobolomycetes</taxon>
        <taxon>Basidiobolales</taxon>
        <taxon>Basidiobolaceae</taxon>
        <taxon>Basidiobolus</taxon>
    </lineage>
</organism>
<dbReference type="InterPro" id="IPR041675">
    <property type="entry name" value="PH_5"/>
</dbReference>
<dbReference type="InterPro" id="IPR011993">
    <property type="entry name" value="PH-like_dom_sf"/>
</dbReference>
<dbReference type="Pfam" id="PF00780">
    <property type="entry name" value="CNH"/>
    <property type="match status" value="1"/>
</dbReference>
<protein>
    <recommendedName>
        <fullName evidence="11">CNH-domain-containing protein</fullName>
    </recommendedName>
</protein>
<evidence type="ECO:0000256" key="3">
    <source>
        <dbReference type="SAM" id="Coils"/>
    </source>
</evidence>
<evidence type="ECO:0000256" key="2">
    <source>
        <dbReference type="ARBA" id="ARBA00022658"/>
    </source>
</evidence>
<feature type="domain" description="PH" evidence="5">
    <location>
        <begin position="623"/>
        <end position="732"/>
    </location>
</feature>
<feature type="domain" description="DEP" evidence="7">
    <location>
        <begin position="246"/>
        <end position="304"/>
    </location>
</feature>
<dbReference type="PANTHER" id="PTHR46572:SF1">
    <property type="entry name" value="RHO1 GUANINE NUCLEOTIDE EXCHANGE FACTOR TUS1"/>
    <property type="match status" value="1"/>
</dbReference>
<dbReference type="Pfam" id="PF15405">
    <property type="entry name" value="PH_5"/>
    <property type="match status" value="1"/>
</dbReference>
<dbReference type="SMART" id="SM00049">
    <property type="entry name" value="DEP"/>
    <property type="match status" value="1"/>
</dbReference>
<dbReference type="InParanoid" id="A0A1Y1YFT9"/>
<keyword evidence="10" id="KW-1185">Reference proteome</keyword>
<dbReference type="OrthoDB" id="2272012at2759"/>
<dbReference type="Pfam" id="PF00610">
    <property type="entry name" value="DEP"/>
    <property type="match status" value="1"/>
</dbReference>
<dbReference type="STRING" id="1314790.A0A1Y1YFT9"/>
<keyword evidence="1" id="KW-0597">Phosphoprotein</keyword>
<name>A0A1Y1YFT9_9FUNG</name>
<dbReference type="SUPFAM" id="SSF50729">
    <property type="entry name" value="PH domain-like"/>
    <property type="match status" value="1"/>
</dbReference>
<dbReference type="GO" id="GO:0005085">
    <property type="term" value="F:guanyl-nucleotide exchange factor activity"/>
    <property type="evidence" value="ECO:0007669"/>
    <property type="project" value="UniProtKB-KW"/>
</dbReference>
<dbReference type="SMART" id="SM00036">
    <property type="entry name" value="CNH"/>
    <property type="match status" value="1"/>
</dbReference>
<dbReference type="CDD" id="cd00160">
    <property type="entry name" value="RhoGEF"/>
    <property type="match status" value="1"/>
</dbReference>
<dbReference type="PANTHER" id="PTHR46572">
    <property type="entry name" value="RHO1 GDP-GTP EXCHANGE PROTEIN 1-RELATED"/>
    <property type="match status" value="1"/>
</dbReference>
<gene>
    <name evidence="9" type="ORF">K493DRAFT_281885</name>
</gene>
<evidence type="ECO:0008006" key="11">
    <source>
        <dbReference type="Google" id="ProtNLM"/>
    </source>
</evidence>
<accession>A0A1Y1YFT9</accession>
<dbReference type="InterPro" id="IPR036390">
    <property type="entry name" value="WH_DNA-bd_sf"/>
</dbReference>
<proteinExistence type="predicted"/>
<evidence type="ECO:0000259" key="6">
    <source>
        <dbReference type="PROSITE" id="PS50010"/>
    </source>
</evidence>
<dbReference type="Pfam" id="PF00621">
    <property type="entry name" value="RhoGEF"/>
    <property type="match status" value="1"/>
</dbReference>
<dbReference type="InterPro" id="IPR036388">
    <property type="entry name" value="WH-like_DNA-bd_sf"/>
</dbReference>
<evidence type="ECO:0000256" key="4">
    <source>
        <dbReference type="SAM" id="MobiDB-lite"/>
    </source>
</evidence>
<keyword evidence="3" id="KW-0175">Coiled coil</keyword>
<feature type="region of interest" description="Disordered" evidence="4">
    <location>
        <begin position="338"/>
        <end position="362"/>
    </location>
</feature>
<dbReference type="PROSITE" id="PS50010">
    <property type="entry name" value="DH_2"/>
    <property type="match status" value="1"/>
</dbReference>
<evidence type="ECO:0000313" key="10">
    <source>
        <dbReference type="Proteomes" id="UP000193498"/>
    </source>
</evidence>
<dbReference type="AlphaFoldDB" id="A0A1Y1YFT9"/>
<dbReference type="SUPFAM" id="SSF46785">
    <property type="entry name" value="Winged helix' DNA-binding domain"/>
    <property type="match status" value="1"/>
</dbReference>
<dbReference type="InterPro" id="IPR035899">
    <property type="entry name" value="DBL_dom_sf"/>
</dbReference>
<evidence type="ECO:0000259" key="8">
    <source>
        <dbReference type="PROSITE" id="PS50219"/>
    </source>
</evidence>
<reference evidence="9 10" key="1">
    <citation type="submission" date="2016-07" db="EMBL/GenBank/DDBJ databases">
        <title>Pervasive Adenine N6-methylation of Active Genes in Fungi.</title>
        <authorList>
            <consortium name="DOE Joint Genome Institute"/>
            <person name="Mondo S.J."/>
            <person name="Dannebaum R.O."/>
            <person name="Kuo R.C."/>
            <person name="Labutti K."/>
            <person name="Haridas S."/>
            <person name="Kuo A."/>
            <person name="Salamov A."/>
            <person name="Ahrendt S.R."/>
            <person name="Lipzen A."/>
            <person name="Sullivan W."/>
            <person name="Andreopoulos W.B."/>
            <person name="Clum A."/>
            <person name="Lindquist E."/>
            <person name="Daum C."/>
            <person name="Ramamoorthy G.K."/>
            <person name="Gryganskyi A."/>
            <person name="Culley D."/>
            <person name="Magnuson J.K."/>
            <person name="James T.Y."/>
            <person name="O'Malley M.A."/>
            <person name="Stajich J.E."/>
            <person name="Spatafora J.W."/>
            <person name="Visel A."/>
            <person name="Grigoriev I.V."/>
        </authorList>
    </citation>
    <scope>NUCLEOTIDE SEQUENCE [LARGE SCALE GENOMIC DNA]</scope>
    <source>
        <strain evidence="9 10">CBS 931.73</strain>
    </source>
</reference>
<evidence type="ECO:0000259" key="7">
    <source>
        <dbReference type="PROSITE" id="PS50186"/>
    </source>
</evidence>
<dbReference type="InterPro" id="IPR000591">
    <property type="entry name" value="DEP_dom"/>
</dbReference>
<dbReference type="InterPro" id="IPR052233">
    <property type="entry name" value="Rho-type_GEFs"/>
</dbReference>
<dbReference type="Proteomes" id="UP000193498">
    <property type="component" value="Unassembled WGS sequence"/>
</dbReference>
<dbReference type="GO" id="GO:0035556">
    <property type="term" value="P:intracellular signal transduction"/>
    <property type="evidence" value="ECO:0007669"/>
    <property type="project" value="InterPro"/>
</dbReference>
<dbReference type="InterPro" id="IPR001180">
    <property type="entry name" value="CNH_dom"/>
</dbReference>
<dbReference type="Gene3D" id="1.10.10.10">
    <property type="entry name" value="Winged helix-like DNA-binding domain superfamily/Winged helix DNA-binding domain"/>
    <property type="match status" value="1"/>
</dbReference>
<sequence>MPYASPPKPPKSTELLEELSTSTQCWSLNEKEVDNASLSRNTRFYSDSAIAAPRYDIQYQTHSQPLPPQHEYYDTALQTRYHTNHDTLHNSTYRPSFPNERMQSHYNQVTAPYAFGVNSNCPPYYAQAPLRTVSSHSDSNLEYGRSARLLHSEYQENFTQPSTPSEESETYSMHSLRMPDPSDYLSHDGVPLSPKTEFMAIPDPRDYQNACIIDPYDPALLPVVREGLLKNLEGRFGNYQTNEYFDCFSGHEIVDSICTVLEGVQRESALLIGQLLQDHGVFHHVGPQNRNLMDNDQEFYKIASAEEDEAAEAISGRNQGFEHSPDLIDFQEHAVSAKTQSSLDHPTDNESQTVDTPLYSSTNVSRKPTELIRQSTNEYENLWLASVPSTVSESLADKERNRQIAIFEIIYTEDEYLRDLKLYDSLFIEPLRASRVFSSEKTDCFIQDVFGNYQELQLLHKEFLSSFRERQKAKPIVEMIGDIMVHYAERFEPYIRFGIGSVSSARVVKSERSHSPALQSFLEECQKNPEARKLPLESFLSRPNSRIARYPLLLDRVLKYTPEESVDRQMLVCAIDSIREFLNKLNEEAGHAENQLRLQEISDKIEFKSEDYIDLKLNDPSRQLVREGILKRSIGQSLRVILFDHVLLLAKEKKFFTTGSMTFRVYARPIPLEFLSLQTHPEDPMVSSEDPTKTAYPFSITNISKWGGTYTLIASSLAERKQWIDKIQEQQAKRMFNRLRIFELLSVSDSHFDSNSRVLCSTLYFTRDGKRKIAIGTTSGLYAGFEGDPASFSKVLTLDRIRQVEVLEKINMVLILQDKLLLTYSTDVLDVPESSVNRHGQKLASHVGYFNVGYCRDKKMVVIMKPKGLKSVFKVLEPISLHLNPKAKGKLLCQRNGFALRLFKEFYIGAESYSVQFLTKKLYVVCHRGFEIINLDALHLNKSIPDLNDDAQFGFINKRETCKPLAMLPLSKQEFLLCYNEFAFHLDNLGQRTRPNLIIEWEGRPTNIVLYSHFVIAFDPSFMEIRDAESGELIQIIKGYNLRCLNPGTHKDSVHLAMEPFRQHEQHVFRLLWNNAAIPRCDELQSDDPLVRKFSEEDVSEF</sequence>
<dbReference type="PROSITE" id="PS50186">
    <property type="entry name" value="DEP"/>
    <property type="match status" value="1"/>
</dbReference>
<dbReference type="SMART" id="SM00325">
    <property type="entry name" value="RhoGEF"/>
    <property type="match status" value="1"/>
</dbReference>
<dbReference type="InterPro" id="IPR001849">
    <property type="entry name" value="PH_domain"/>
</dbReference>
<evidence type="ECO:0000313" key="9">
    <source>
        <dbReference type="EMBL" id="ORX96474.1"/>
    </source>
</evidence>
<dbReference type="SMART" id="SM00233">
    <property type="entry name" value="PH"/>
    <property type="match status" value="1"/>
</dbReference>
<comment type="caution">
    <text evidence="9">The sequence shown here is derived from an EMBL/GenBank/DDBJ whole genome shotgun (WGS) entry which is preliminary data.</text>
</comment>
<dbReference type="SUPFAM" id="SSF48065">
    <property type="entry name" value="DBL homology domain (DH-domain)"/>
    <property type="match status" value="1"/>
</dbReference>
<evidence type="ECO:0000259" key="5">
    <source>
        <dbReference type="PROSITE" id="PS50003"/>
    </source>
</evidence>
<feature type="coiled-coil region" evidence="3">
    <location>
        <begin position="575"/>
        <end position="602"/>
    </location>
</feature>
<dbReference type="InterPro" id="IPR000219">
    <property type="entry name" value="DH_dom"/>
</dbReference>
<feature type="domain" description="CNH" evidence="8">
    <location>
        <begin position="755"/>
        <end position="1052"/>
    </location>
</feature>